<dbReference type="PROSITE" id="PS50943">
    <property type="entry name" value="HTH_CROC1"/>
    <property type="match status" value="1"/>
</dbReference>
<dbReference type="Pfam" id="PF13384">
    <property type="entry name" value="HTH_23"/>
    <property type="match status" value="1"/>
</dbReference>
<gene>
    <name evidence="3" type="ORF">I2492_01075</name>
    <name evidence="2" type="ORF">I2493_01075</name>
</gene>
<reference evidence="3 5" key="1">
    <citation type="submission" date="2020-11" db="EMBL/GenBank/DDBJ databases">
        <title>Insectihabitans protaetiae gen. nov. sp. nov. and Insectihabitans allomyrinae sp. nov., isolated from larvae of Protaetia brevitarsis seulensis and Allomyrina dichotoma, respectively.</title>
        <authorList>
            <person name="Lee S.D."/>
            <person name="Byeon Y.-S."/>
            <person name="Kim S.-M."/>
            <person name="Yang H.L."/>
            <person name="Kim I.S."/>
        </authorList>
    </citation>
    <scope>NUCLEOTIDE SEQUENCE</scope>
    <source>
        <strain evidence="3">CWB-B4</strain>
        <strain evidence="2 5">CWB-B43</strain>
    </source>
</reference>
<proteinExistence type="predicted"/>
<dbReference type="InterPro" id="IPR009057">
    <property type="entry name" value="Homeodomain-like_sf"/>
</dbReference>
<dbReference type="EMBL" id="JADRCQ010000001">
    <property type="protein sequence ID" value="MBK5071606.1"/>
    <property type="molecule type" value="Genomic_DNA"/>
</dbReference>
<evidence type="ECO:0000259" key="1">
    <source>
        <dbReference type="PROSITE" id="PS50943"/>
    </source>
</evidence>
<evidence type="ECO:0000313" key="2">
    <source>
        <dbReference type="EMBL" id="MBK5071606.1"/>
    </source>
</evidence>
<evidence type="ECO:0000313" key="4">
    <source>
        <dbReference type="Proteomes" id="UP000807542"/>
    </source>
</evidence>
<accession>A0A9D7AF85</accession>
<dbReference type="Proteomes" id="UP000807542">
    <property type="component" value="Unassembled WGS sequence"/>
</dbReference>
<name>A0A9D7AF85_9GAMM</name>
<keyword evidence="5" id="KW-1185">Reference proteome</keyword>
<feature type="domain" description="HTH cro/C1-type" evidence="1">
    <location>
        <begin position="208"/>
        <end position="229"/>
    </location>
</feature>
<sequence>MSTGTPMAVTVTFKKTTRNAMEIQEIDWQVANLDKWEGCLQCTADCLFRGTINSKDHRRFQASFFSLVHMVGALKLLRPHRGTHPRFDGRLPDKLTRPQPVTYCVLCWRLSLRSERMLQAKQPVPPDAGIRRLSDRYCAEHNPSDPRSRYWTDRRYKDAFERELALLLHDLAMDRQQARKLAYERAHVRKAPPKRSPLMHEKVRELVAQGITQAEIARRLGVSRQAVWKVVKRN</sequence>
<dbReference type="Gene3D" id="1.10.10.60">
    <property type="entry name" value="Homeodomain-like"/>
    <property type="match status" value="1"/>
</dbReference>
<evidence type="ECO:0000313" key="5">
    <source>
        <dbReference type="Proteomes" id="UP001296969"/>
    </source>
</evidence>
<dbReference type="AlphaFoldDB" id="A0A9D7AF85"/>
<dbReference type="Proteomes" id="UP001296969">
    <property type="component" value="Unassembled WGS sequence"/>
</dbReference>
<comment type="caution">
    <text evidence="3">The sequence shown here is derived from an EMBL/GenBank/DDBJ whole genome shotgun (WGS) entry which is preliminary data.</text>
</comment>
<dbReference type="EMBL" id="JADRCP010000001">
    <property type="protein sequence ID" value="MBK5174915.1"/>
    <property type="molecule type" value="Genomic_DNA"/>
</dbReference>
<evidence type="ECO:0000313" key="3">
    <source>
        <dbReference type="EMBL" id="MBK5174915.1"/>
    </source>
</evidence>
<dbReference type="InterPro" id="IPR001387">
    <property type="entry name" value="Cro/C1-type_HTH"/>
</dbReference>
<dbReference type="SUPFAM" id="SSF46689">
    <property type="entry name" value="Homeodomain-like"/>
    <property type="match status" value="1"/>
</dbReference>
<protein>
    <submittedName>
        <fullName evidence="3">Helix-turn-helix domain-containing protein</fullName>
    </submittedName>
</protein>
<organism evidence="3 4">
    <name type="scientific">Limnobaculum xujianqingii</name>
    <dbReference type="NCBI Taxonomy" id="2738837"/>
    <lineage>
        <taxon>Bacteria</taxon>
        <taxon>Pseudomonadati</taxon>
        <taxon>Pseudomonadota</taxon>
        <taxon>Gammaproteobacteria</taxon>
        <taxon>Enterobacterales</taxon>
        <taxon>Budviciaceae</taxon>
        <taxon>Limnobaculum</taxon>
    </lineage>
</organism>